<evidence type="ECO:0000313" key="2">
    <source>
        <dbReference type="EMBL" id="MFC4426825.1"/>
    </source>
</evidence>
<keyword evidence="1" id="KW-1133">Transmembrane helix</keyword>
<dbReference type="GO" id="GO:0051301">
    <property type="term" value="P:cell division"/>
    <property type="evidence" value="ECO:0007669"/>
    <property type="project" value="UniProtKB-KW"/>
</dbReference>
<keyword evidence="1" id="KW-0472">Membrane</keyword>
<name>A0ABV8XRD1_9DEIO</name>
<evidence type="ECO:0000256" key="1">
    <source>
        <dbReference type="SAM" id="Phobius"/>
    </source>
</evidence>
<comment type="caution">
    <text evidence="2">The sequence shown here is derived from an EMBL/GenBank/DDBJ whole genome shotgun (WGS) entry which is preliminary data.</text>
</comment>
<proteinExistence type="predicted"/>
<protein>
    <submittedName>
        <fullName evidence="2">Cell division protein FtsB</fullName>
    </submittedName>
</protein>
<feature type="transmembrane region" description="Helical" evidence="1">
    <location>
        <begin position="23"/>
        <end position="43"/>
    </location>
</feature>
<gene>
    <name evidence="2" type="ORF">ACFOZ9_11455</name>
</gene>
<dbReference type="Proteomes" id="UP001595998">
    <property type="component" value="Unassembled WGS sequence"/>
</dbReference>
<dbReference type="EMBL" id="JBHSEH010000012">
    <property type="protein sequence ID" value="MFC4426825.1"/>
    <property type="molecule type" value="Genomic_DNA"/>
</dbReference>
<keyword evidence="1" id="KW-0812">Transmembrane</keyword>
<accession>A0ABV8XRD1</accession>
<reference evidence="3" key="1">
    <citation type="journal article" date="2019" name="Int. J. Syst. Evol. Microbiol.">
        <title>The Global Catalogue of Microorganisms (GCM) 10K type strain sequencing project: providing services to taxonomists for standard genome sequencing and annotation.</title>
        <authorList>
            <consortium name="The Broad Institute Genomics Platform"/>
            <consortium name="The Broad Institute Genome Sequencing Center for Infectious Disease"/>
            <person name="Wu L."/>
            <person name="Ma J."/>
        </authorList>
    </citation>
    <scope>NUCLEOTIDE SEQUENCE [LARGE SCALE GENOMIC DNA]</scope>
    <source>
        <strain evidence="3">CCUG 56029</strain>
    </source>
</reference>
<organism evidence="2 3">
    <name type="scientific">Deinococcus navajonensis</name>
    <dbReference type="NCBI Taxonomy" id="309884"/>
    <lineage>
        <taxon>Bacteria</taxon>
        <taxon>Thermotogati</taxon>
        <taxon>Deinococcota</taxon>
        <taxon>Deinococci</taxon>
        <taxon>Deinococcales</taxon>
        <taxon>Deinococcaceae</taxon>
        <taxon>Deinococcus</taxon>
    </lineage>
</organism>
<evidence type="ECO:0000313" key="3">
    <source>
        <dbReference type="Proteomes" id="UP001595998"/>
    </source>
</evidence>
<dbReference type="RefSeq" id="WP_380039700.1">
    <property type="nucleotide sequence ID" value="NZ_JBHSEH010000012.1"/>
</dbReference>
<keyword evidence="3" id="KW-1185">Reference proteome</keyword>
<sequence>MDSGPPPPPPAPRGSLWRRVSRLPLSMMLASVLAALGIVQLSFQLGNTAYRSLTWSAETRETRARIQVLERDVKILRDAERNASNPDYLREQARCQGFVGAQEEVVVATNAPENPGENCRVVRLP</sequence>
<keyword evidence="2" id="KW-0131">Cell cycle</keyword>
<keyword evidence="2" id="KW-0132">Cell division</keyword>